<proteinExistence type="predicted"/>
<comment type="caution">
    <text evidence="1">The sequence shown here is derived from an EMBL/GenBank/DDBJ whole genome shotgun (WGS) entry which is preliminary data.</text>
</comment>
<dbReference type="Proteomes" id="UP000835052">
    <property type="component" value="Unassembled WGS sequence"/>
</dbReference>
<name>A0A8S1GT49_9PELO</name>
<dbReference type="AlphaFoldDB" id="A0A8S1GT49"/>
<evidence type="ECO:0000313" key="1">
    <source>
        <dbReference type="EMBL" id="CAD6185978.1"/>
    </source>
</evidence>
<accession>A0A8S1GT49</accession>
<organism evidence="1 2">
    <name type="scientific">Caenorhabditis auriculariae</name>
    <dbReference type="NCBI Taxonomy" id="2777116"/>
    <lineage>
        <taxon>Eukaryota</taxon>
        <taxon>Metazoa</taxon>
        <taxon>Ecdysozoa</taxon>
        <taxon>Nematoda</taxon>
        <taxon>Chromadorea</taxon>
        <taxon>Rhabditida</taxon>
        <taxon>Rhabditina</taxon>
        <taxon>Rhabditomorpha</taxon>
        <taxon>Rhabditoidea</taxon>
        <taxon>Rhabditidae</taxon>
        <taxon>Peloderinae</taxon>
        <taxon>Caenorhabditis</taxon>
    </lineage>
</organism>
<evidence type="ECO:0000313" key="2">
    <source>
        <dbReference type="Proteomes" id="UP000835052"/>
    </source>
</evidence>
<protein>
    <submittedName>
        <fullName evidence="1">Uncharacterized protein</fullName>
    </submittedName>
</protein>
<sequence>MASAIQRLLPGSSSGRPGELARICEHVRRSTEHIEIVPQETCIQHSGPDTFVECVTITTFRPTTPRRCSEPPRTLGELKK</sequence>
<gene>
    <name evidence="1" type="ORF">CAUJ_LOCUS1897</name>
</gene>
<dbReference type="OrthoDB" id="5797631at2759"/>
<dbReference type="EMBL" id="CAJGYM010000003">
    <property type="protein sequence ID" value="CAD6185978.1"/>
    <property type="molecule type" value="Genomic_DNA"/>
</dbReference>
<keyword evidence="2" id="KW-1185">Reference proteome</keyword>
<reference evidence="1" key="1">
    <citation type="submission" date="2020-10" db="EMBL/GenBank/DDBJ databases">
        <authorList>
            <person name="Kikuchi T."/>
        </authorList>
    </citation>
    <scope>NUCLEOTIDE SEQUENCE</scope>
    <source>
        <strain evidence="1">NKZ352</strain>
    </source>
</reference>